<proteinExistence type="predicted"/>
<dbReference type="InterPro" id="IPR056856">
    <property type="entry name" value="TPR_AP5Z1_C"/>
</dbReference>
<dbReference type="Pfam" id="PF14764">
    <property type="entry name" value="SPG48"/>
    <property type="match status" value="1"/>
</dbReference>
<dbReference type="InterPro" id="IPR028222">
    <property type="entry name" value="AP5Z1"/>
</dbReference>
<dbReference type="InterPro" id="IPR056857">
    <property type="entry name" value="TPR_AP5Z1_N"/>
</dbReference>
<evidence type="ECO:0000259" key="4">
    <source>
        <dbReference type="Pfam" id="PF25154"/>
    </source>
</evidence>
<dbReference type="AlphaFoldDB" id="A0A8C5IU08"/>
<evidence type="ECO:0000313" key="6">
    <source>
        <dbReference type="Proteomes" id="UP000694408"/>
    </source>
</evidence>
<protein>
    <submittedName>
        <fullName evidence="5">Adaptor related protein complex 5 subunit zeta 1</fullName>
    </submittedName>
</protein>
<feature type="domain" description="AP-5 complex subunit zeta-1 ARM repeats" evidence="2">
    <location>
        <begin position="320"/>
        <end position="437"/>
    </location>
</feature>
<feature type="region of interest" description="Disordered" evidence="1">
    <location>
        <begin position="263"/>
        <end position="283"/>
    </location>
</feature>
<organism evidence="5 6">
    <name type="scientific">Junco hyemalis</name>
    <name type="common">Dark-eyed junco</name>
    <dbReference type="NCBI Taxonomy" id="40217"/>
    <lineage>
        <taxon>Eukaryota</taxon>
        <taxon>Metazoa</taxon>
        <taxon>Chordata</taxon>
        <taxon>Craniata</taxon>
        <taxon>Vertebrata</taxon>
        <taxon>Euteleostomi</taxon>
        <taxon>Archelosauria</taxon>
        <taxon>Archosauria</taxon>
        <taxon>Dinosauria</taxon>
        <taxon>Saurischia</taxon>
        <taxon>Theropoda</taxon>
        <taxon>Coelurosauria</taxon>
        <taxon>Aves</taxon>
        <taxon>Neognathae</taxon>
        <taxon>Neoaves</taxon>
        <taxon>Telluraves</taxon>
        <taxon>Australaves</taxon>
        <taxon>Passeriformes</taxon>
        <taxon>Passerellidae</taxon>
        <taxon>Junco</taxon>
    </lineage>
</organism>
<dbReference type="PANTHER" id="PTHR46488">
    <property type="entry name" value="AP-5 COMPLEX SUBUNIT ZETA-1"/>
    <property type="match status" value="1"/>
</dbReference>
<reference evidence="5" key="1">
    <citation type="submission" date="2025-08" db="UniProtKB">
        <authorList>
            <consortium name="Ensembl"/>
        </authorList>
    </citation>
    <scope>IDENTIFICATION</scope>
</reference>
<dbReference type="Pfam" id="PF25153">
    <property type="entry name" value="TPR_AP5Z1"/>
    <property type="match status" value="1"/>
</dbReference>
<evidence type="ECO:0000259" key="3">
    <source>
        <dbReference type="Pfam" id="PF25153"/>
    </source>
</evidence>
<evidence type="ECO:0000313" key="5">
    <source>
        <dbReference type="Ensembl" id="ENSJHYP00000007949.1"/>
    </source>
</evidence>
<sequence length="828" mass="91166">MFTAAAESFLRQAREIQEEELRRFTARVSALLQGPEAGPEAVDGLQRLHLSVAATKYPRKLDGKFVEQLQTVLCSPKSPEQIQVLCAAILREMSPCNDLVLSCDEIQDTKLLSLVSSVLLAQGSRGEVAAVGQRVVQGLERRLPEGQSARFLLPVLANVISLSPGSLTEEQTNVVSKKLADWLRYASIQQGTAQPSGGFFSSPRTKQPAPITEVDGAVATDFFTVLSVAQHYTQDQWLNVQAFSMLRNWLLCYGGKELDTLNPGASAGGDSSGTPLVPAPATPGRLLPPRERLRDKAFEYCQRLVEQSTRRPLKKEDGDLQKACLIEAVTIMDIICKQDSSYVCRAVSCLKILHSRICGDATYARALLPIAQFFLSHSKQAAVDSDAIYKHLFSDIPALLFHNPSLAFEFVQFCKDNSQLFTDSSSIFRQSFPNLFKFLAWNSPALISEFVDLLPFLLDPGTAIEIFHLLLDLPCLTAALDIQLRCDTEASLELLPEYGVPELIRAAALPASEKAGAEPAGKPATCLEAFHHPLYRSMFQYLLRSRAAPEDAPDSLVPLRQLLGSLAGSPRVVQCAETVPVLLELFFRVVAEFADGSLINQLVVLLLQRSDQLYEIPAFKEDVYRVLGSNLAMLCGLRPALVVELSTEILEFSGAVSNIQSKEAIFTHLAWAVGEYLSVSHDKRCTVEQITRFFETLEAVLFEITQLRPQASTPSCAPRAISVLMATLTKLAARSQDLIPRVSMFLSKMRTFVQSPAVTSVYCEEDLEEILIRATELMNLLKMPSVAQFVFTPPVASTRFQKEVNDSLPLALRMVTQLLEPAAGSMPV</sequence>
<name>A0A8C5IU08_JUNHY</name>
<keyword evidence="6" id="KW-1185">Reference proteome</keyword>
<reference evidence="5" key="2">
    <citation type="submission" date="2025-09" db="UniProtKB">
        <authorList>
            <consortium name="Ensembl"/>
        </authorList>
    </citation>
    <scope>IDENTIFICATION</scope>
</reference>
<feature type="domain" description="AP-5 complex subunit zeta-1 N-terminal TPR" evidence="3">
    <location>
        <begin position="1"/>
        <end position="274"/>
    </location>
</feature>
<dbReference type="Pfam" id="PF25154">
    <property type="entry name" value="TPR_AP5Z1_C"/>
    <property type="match status" value="1"/>
</dbReference>
<accession>A0A8C5IU08</accession>
<dbReference type="Proteomes" id="UP000694408">
    <property type="component" value="Unplaced"/>
</dbReference>
<evidence type="ECO:0000259" key="2">
    <source>
        <dbReference type="Pfam" id="PF14764"/>
    </source>
</evidence>
<evidence type="ECO:0000256" key="1">
    <source>
        <dbReference type="SAM" id="MobiDB-lite"/>
    </source>
</evidence>
<dbReference type="GO" id="GO:0044599">
    <property type="term" value="C:AP-5 adaptor complex"/>
    <property type="evidence" value="ECO:0007669"/>
    <property type="project" value="InterPro"/>
</dbReference>
<dbReference type="InterPro" id="IPR055450">
    <property type="entry name" value="AP5Z1_ARM"/>
</dbReference>
<dbReference type="OMA" id="LMLAYEF"/>
<dbReference type="Ensembl" id="ENSJHYT00000009671.1">
    <property type="protein sequence ID" value="ENSJHYP00000007949.1"/>
    <property type="gene ID" value="ENSJHYG00000006321.1"/>
</dbReference>
<dbReference type="PANTHER" id="PTHR46488:SF1">
    <property type="entry name" value="AP-5 COMPLEX SUBUNIT ZETA-1"/>
    <property type="match status" value="1"/>
</dbReference>
<feature type="domain" description="AP-5 complex subunit zeta-1 C-terminal TPR" evidence="4">
    <location>
        <begin position="449"/>
        <end position="818"/>
    </location>
</feature>